<sequence length="103" mass="11515">MSGWCLFLGHWVRGGVRPGQVTSPPQRHMTIQMQGQFKENSYFNSYVFGLLEEAGVLRKNAHLHKENSTQNYPGWDLNPGPSGYKAKVPLLAPLCSRPLSICS</sequence>
<evidence type="ECO:0000313" key="1">
    <source>
        <dbReference type="EMBL" id="MED6250927.1"/>
    </source>
</evidence>
<gene>
    <name evidence="1" type="ORF">ATANTOWER_015866</name>
</gene>
<dbReference type="EMBL" id="JAHUTI010059337">
    <property type="protein sequence ID" value="MED6250927.1"/>
    <property type="molecule type" value="Genomic_DNA"/>
</dbReference>
<organism evidence="1 2">
    <name type="scientific">Ataeniobius toweri</name>
    <dbReference type="NCBI Taxonomy" id="208326"/>
    <lineage>
        <taxon>Eukaryota</taxon>
        <taxon>Metazoa</taxon>
        <taxon>Chordata</taxon>
        <taxon>Craniata</taxon>
        <taxon>Vertebrata</taxon>
        <taxon>Euteleostomi</taxon>
        <taxon>Actinopterygii</taxon>
        <taxon>Neopterygii</taxon>
        <taxon>Teleostei</taxon>
        <taxon>Neoteleostei</taxon>
        <taxon>Acanthomorphata</taxon>
        <taxon>Ovalentaria</taxon>
        <taxon>Atherinomorphae</taxon>
        <taxon>Cyprinodontiformes</taxon>
        <taxon>Goodeidae</taxon>
        <taxon>Ataeniobius</taxon>
    </lineage>
</organism>
<comment type="caution">
    <text evidence="1">The sequence shown here is derived from an EMBL/GenBank/DDBJ whole genome shotgun (WGS) entry which is preliminary data.</text>
</comment>
<accession>A0ABU7BKC6</accession>
<name>A0ABU7BKC6_9TELE</name>
<dbReference type="Proteomes" id="UP001345963">
    <property type="component" value="Unassembled WGS sequence"/>
</dbReference>
<evidence type="ECO:0000313" key="2">
    <source>
        <dbReference type="Proteomes" id="UP001345963"/>
    </source>
</evidence>
<protein>
    <submittedName>
        <fullName evidence="1">Uncharacterized protein</fullName>
    </submittedName>
</protein>
<proteinExistence type="predicted"/>
<reference evidence="1 2" key="1">
    <citation type="submission" date="2021-07" db="EMBL/GenBank/DDBJ databases">
        <authorList>
            <person name="Palmer J.M."/>
        </authorList>
    </citation>
    <scope>NUCLEOTIDE SEQUENCE [LARGE SCALE GENOMIC DNA]</scope>
    <source>
        <strain evidence="1 2">AT_MEX2019</strain>
        <tissue evidence="1">Muscle</tissue>
    </source>
</reference>
<keyword evidence="2" id="KW-1185">Reference proteome</keyword>